<evidence type="ECO:0000259" key="2">
    <source>
        <dbReference type="PROSITE" id="PS50404"/>
    </source>
</evidence>
<name>A0A4Y6Q084_PERCE</name>
<keyword evidence="4" id="KW-0413">Isomerase</keyword>
<dbReference type="EC" id="5.2.1.2" evidence="4"/>
<proteinExistence type="inferred from homology"/>
<dbReference type="InterPro" id="IPR040079">
    <property type="entry name" value="Glutathione_S-Trfase"/>
</dbReference>
<dbReference type="InterPro" id="IPR010987">
    <property type="entry name" value="Glutathione-S-Trfase_C-like"/>
</dbReference>
<dbReference type="GO" id="GO:0006559">
    <property type="term" value="P:L-phenylalanine catabolic process"/>
    <property type="evidence" value="ECO:0007669"/>
    <property type="project" value="TreeGrafter"/>
</dbReference>
<dbReference type="InterPro" id="IPR005955">
    <property type="entry name" value="GST_Zeta"/>
</dbReference>
<dbReference type="PANTHER" id="PTHR42673:SF4">
    <property type="entry name" value="MALEYLACETOACETATE ISOMERASE"/>
    <property type="match status" value="1"/>
</dbReference>
<evidence type="ECO:0000256" key="1">
    <source>
        <dbReference type="ARBA" id="ARBA00010007"/>
    </source>
</evidence>
<dbReference type="RefSeq" id="WP_141200448.1">
    <property type="nucleotide sequence ID" value="NZ_CP041186.1"/>
</dbReference>
<gene>
    <name evidence="4" type="primary">maiA</name>
    <name evidence="4" type="ORF">FIV42_25630</name>
</gene>
<dbReference type="Gene3D" id="3.40.30.10">
    <property type="entry name" value="Glutaredoxin"/>
    <property type="match status" value="1"/>
</dbReference>
<dbReference type="SFLD" id="SFLDG00358">
    <property type="entry name" value="Main_(cytGST)"/>
    <property type="match status" value="1"/>
</dbReference>
<organism evidence="4 5">
    <name type="scientific">Persicimonas caeni</name>
    <dbReference type="NCBI Taxonomy" id="2292766"/>
    <lineage>
        <taxon>Bacteria</taxon>
        <taxon>Deltaproteobacteria</taxon>
        <taxon>Bradymonadales</taxon>
        <taxon>Bradymonadaceae</taxon>
        <taxon>Persicimonas</taxon>
    </lineage>
</organism>
<dbReference type="PROSITE" id="PS50405">
    <property type="entry name" value="GST_CTER"/>
    <property type="match status" value="1"/>
</dbReference>
<evidence type="ECO:0000313" key="5">
    <source>
        <dbReference type="Proteomes" id="UP000315995"/>
    </source>
</evidence>
<reference evidence="4 5" key="1">
    <citation type="submission" date="2019-06" db="EMBL/GenBank/DDBJ databases">
        <title>Persicimonas caeni gen. nov., sp. nov., a predatory bacterium isolated from solar saltern.</title>
        <authorList>
            <person name="Wang S."/>
        </authorList>
    </citation>
    <scope>NUCLEOTIDE SEQUENCE [LARGE SCALE GENOMIC DNA]</scope>
    <source>
        <strain evidence="4 5">YN101</strain>
    </source>
</reference>
<dbReference type="EMBL" id="CP041186">
    <property type="protein sequence ID" value="QDG53998.1"/>
    <property type="molecule type" value="Genomic_DNA"/>
</dbReference>
<dbReference type="PANTHER" id="PTHR42673">
    <property type="entry name" value="MALEYLACETOACETATE ISOMERASE"/>
    <property type="match status" value="1"/>
</dbReference>
<dbReference type="SUPFAM" id="SSF52833">
    <property type="entry name" value="Thioredoxin-like"/>
    <property type="match status" value="1"/>
</dbReference>
<dbReference type="CDD" id="cd03191">
    <property type="entry name" value="GST_C_Zeta"/>
    <property type="match status" value="1"/>
</dbReference>
<accession>A0A4Y6Q084</accession>
<feature type="domain" description="GST C-terminal" evidence="3">
    <location>
        <begin position="91"/>
        <end position="214"/>
    </location>
</feature>
<dbReference type="GO" id="GO:0006749">
    <property type="term" value="P:glutathione metabolic process"/>
    <property type="evidence" value="ECO:0007669"/>
    <property type="project" value="TreeGrafter"/>
</dbReference>
<dbReference type="AlphaFoldDB" id="A0A4Y6Q084"/>
<accession>A0A5B8YHY2</accession>
<dbReference type="GO" id="GO:0016034">
    <property type="term" value="F:maleylacetoacetate isomerase activity"/>
    <property type="evidence" value="ECO:0007669"/>
    <property type="project" value="UniProtKB-EC"/>
</dbReference>
<dbReference type="InterPro" id="IPR036249">
    <property type="entry name" value="Thioredoxin-like_sf"/>
</dbReference>
<dbReference type="SUPFAM" id="SSF47616">
    <property type="entry name" value="GST C-terminal domain-like"/>
    <property type="match status" value="1"/>
</dbReference>
<evidence type="ECO:0000259" key="3">
    <source>
        <dbReference type="PROSITE" id="PS50405"/>
    </source>
</evidence>
<protein>
    <submittedName>
        <fullName evidence="4">Maleylacetoacetate isomerase</fullName>
        <ecNumber evidence="4">5.2.1.2</ecNumber>
    </submittedName>
</protein>
<feature type="domain" description="GST N-terminal" evidence="2">
    <location>
        <begin position="1"/>
        <end position="86"/>
    </location>
</feature>
<dbReference type="PROSITE" id="PS50404">
    <property type="entry name" value="GST_NTER"/>
    <property type="match status" value="1"/>
</dbReference>
<dbReference type="GO" id="GO:0004364">
    <property type="term" value="F:glutathione transferase activity"/>
    <property type="evidence" value="ECO:0007669"/>
    <property type="project" value="TreeGrafter"/>
</dbReference>
<dbReference type="FunFam" id="1.20.1050.10:FF:000010">
    <property type="entry name" value="Maleylacetoacetate isomerase isoform 1"/>
    <property type="match status" value="1"/>
</dbReference>
<dbReference type="SFLD" id="SFLDS00019">
    <property type="entry name" value="Glutathione_Transferase_(cytos"/>
    <property type="match status" value="1"/>
</dbReference>
<sequence>MKLYSYWRSSSSWRVRTALAFKGLDYEYEAIHLLEQGGIQHSEAHKARNSMEQVPVLEVDIDGETRHLAQSMAILEFLEETHPEPALLPEDAFGRARSRQLAEIVNSGIQPVQNLLLLQRLGRSFDVDAKAWCAPFIADGLAAYEKLARETAGDFSVGDAPTFADICLIPQMYNARRFKVDMSEMELLLQIEQNCMALDAFKAAHPDQQPDAAV</sequence>
<dbReference type="OrthoDB" id="509852at2"/>
<comment type="similarity">
    <text evidence="1">Belongs to the GST superfamily. Zeta family.</text>
</comment>
<evidence type="ECO:0000313" key="4">
    <source>
        <dbReference type="EMBL" id="QDG53998.1"/>
    </source>
</evidence>
<dbReference type="GO" id="GO:0005737">
    <property type="term" value="C:cytoplasm"/>
    <property type="evidence" value="ECO:0007669"/>
    <property type="project" value="InterPro"/>
</dbReference>
<dbReference type="InterPro" id="IPR004045">
    <property type="entry name" value="Glutathione_S-Trfase_N"/>
</dbReference>
<dbReference type="Proteomes" id="UP000315995">
    <property type="component" value="Chromosome"/>
</dbReference>
<dbReference type="Pfam" id="PF02798">
    <property type="entry name" value="GST_N"/>
    <property type="match status" value="1"/>
</dbReference>
<dbReference type="InterPro" id="IPR036282">
    <property type="entry name" value="Glutathione-S-Trfase_C_sf"/>
</dbReference>
<dbReference type="Gene3D" id="1.20.1050.10">
    <property type="match status" value="1"/>
</dbReference>
<dbReference type="InterPro" id="IPR034330">
    <property type="entry name" value="GST_Zeta_C"/>
</dbReference>
<dbReference type="NCBIfam" id="TIGR01262">
    <property type="entry name" value="maiA"/>
    <property type="match status" value="1"/>
</dbReference>
<keyword evidence="5" id="KW-1185">Reference proteome</keyword>